<dbReference type="InterPro" id="IPR032675">
    <property type="entry name" value="LRR_dom_sf"/>
</dbReference>
<reference evidence="10" key="1">
    <citation type="journal article" date="2023" name="Science">
        <title>Genome structures resolve the early diversification of teleost fishes.</title>
        <authorList>
            <person name="Parey E."/>
            <person name="Louis A."/>
            <person name="Montfort J."/>
            <person name="Bouchez O."/>
            <person name="Roques C."/>
            <person name="Iampietro C."/>
            <person name="Lluch J."/>
            <person name="Castinel A."/>
            <person name="Donnadieu C."/>
            <person name="Desvignes T."/>
            <person name="Floi Bucao C."/>
            <person name="Jouanno E."/>
            <person name="Wen M."/>
            <person name="Mejri S."/>
            <person name="Dirks R."/>
            <person name="Jansen H."/>
            <person name="Henkel C."/>
            <person name="Chen W.J."/>
            <person name="Zahm M."/>
            <person name="Cabau C."/>
            <person name="Klopp C."/>
            <person name="Thompson A.W."/>
            <person name="Robinson-Rechavi M."/>
            <person name="Braasch I."/>
            <person name="Lecointre G."/>
            <person name="Bobe J."/>
            <person name="Postlethwait J.H."/>
            <person name="Berthelot C."/>
            <person name="Roest Crollius H."/>
            <person name="Guiguen Y."/>
        </authorList>
    </citation>
    <scope>NUCLEOTIDE SEQUENCE</scope>
    <source>
        <strain evidence="10">WJC10195</strain>
    </source>
</reference>
<dbReference type="PANTHER" id="PTHR24106">
    <property type="entry name" value="NACHT, LRR AND CARD DOMAINS-CONTAINING"/>
    <property type="match status" value="1"/>
</dbReference>
<gene>
    <name evidence="10" type="ORF">SKAU_G00151930</name>
</gene>
<dbReference type="Proteomes" id="UP001152622">
    <property type="component" value="Chromosome 5"/>
</dbReference>
<dbReference type="InterPro" id="IPR003879">
    <property type="entry name" value="Butyrophylin_SPRY"/>
</dbReference>
<feature type="region of interest" description="Disordered" evidence="7">
    <location>
        <begin position="561"/>
        <end position="594"/>
    </location>
</feature>
<protein>
    <recommendedName>
        <fullName evidence="12">NACHT, LRR and PYD domains-containing protein 12-like</fullName>
    </recommendedName>
</protein>
<evidence type="ECO:0000256" key="6">
    <source>
        <dbReference type="ARBA" id="ARBA00022840"/>
    </source>
</evidence>
<dbReference type="Pfam" id="PF05729">
    <property type="entry name" value="NACHT"/>
    <property type="match status" value="1"/>
</dbReference>
<dbReference type="InterPro" id="IPR041267">
    <property type="entry name" value="NLRP_HD2"/>
</dbReference>
<evidence type="ECO:0000313" key="11">
    <source>
        <dbReference type="Proteomes" id="UP001152622"/>
    </source>
</evidence>
<feature type="compositionally biased region" description="Basic and acidic residues" evidence="7">
    <location>
        <begin position="52"/>
        <end position="66"/>
    </location>
</feature>
<proteinExistence type="predicted"/>
<dbReference type="FunFam" id="3.40.50.300:FF:000210">
    <property type="entry name" value="Si:dkey-16p6.1"/>
    <property type="match status" value="1"/>
</dbReference>
<dbReference type="SMART" id="SM01288">
    <property type="entry name" value="FISNA"/>
    <property type="match status" value="1"/>
</dbReference>
<evidence type="ECO:0000313" key="10">
    <source>
        <dbReference type="EMBL" id="KAJ8358668.1"/>
    </source>
</evidence>
<dbReference type="InterPro" id="IPR001870">
    <property type="entry name" value="B30.2/SPRY"/>
</dbReference>
<dbReference type="Pfam" id="PF13765">
    <property type="entry name" value="PRY"/>
    <property type="match status" value="1"/>
</dbReference>
<feature type="region of interest" description="Disordered" evidence="7">
    <location>
        <begin position="45"/>
        <end position="66"/>
    </location>
</feature>
<keyword evidence="11" id="KW-1185">Reference proteome</keyword>
<evidence type="ECO:0000256" key="1">
    <source>
        <dbReference type="ARBA" id="ARBA00004496"/>
    </source>
</evidence>
<dbReference type="Gene3D" id="2.60.120.920">
    <property type="match status" value="1"/>
</dbReference>
<feature type="domain" description="NACHT" evidence="9">
    <location>
        <begin position="157"/>
        <end position="297"/>
    </location>
</feature>
<dbReference type="Pfam" id="PF14484">
    <property type="entry name" value="FISNA"/>
    <property type="match status" value="1"/>
</dbReference>
<evidence type="ECO:0000256" key="2">
    <source>
        <dbReference type="ARBA" id="ARBA00022490"/>
    </source>
</evidence>
<dbReference type="InterPro" id="IPR027417">
    <property type="entry name" value="P-loop_NTPase"/>
</dbReference>
<dbReference type="InterPro" id="IPR043136">
    <property type="entry name" value="B30.2/SPRY_sf"/>
</dbReference>
<comment type="subcellular location">
    <subcellularLocation>
        <location evidence="1">Cytoplasm</location>
    </subcellularLocation>
</comment>
<dbReference type="PROSITE" id="PS50837">
    <property type="entry name" value="NACHT"/>
    <property type="match status" value="1"/>
</dbReference>
<keyword evidence="3" id="KW-0433">Leucine-rich repeat</keyword>
<keyword evidence="5" id="KW-0547">Nucleotide-binding</keyword>
<keyword evidence="4" id="KW-0677">Repeat</keyword>
<dbReference type="Pfam" id="PF17776">
    <property type="entry name" value="NLRC4_HD2"/>
    <property type="match status" value="2"/>
</dbReference>
<dbReference type="AlphaFoldDB" id="A0A9Q1IYH5"/>
<dbReference type="SUPFAM" id="SSF52047">
    <property type="entry name" value="RNI-like"/>
    <property type="match status" value="1"/>
</dbReference>
<dbReference type="Pfam" id="PF13516">
    <property type="entry name" value="LRR_6"/>
    <property type="match status" value="3"/>
</dbReference>
<dbReference type="EMBL" id="JAINUF010000005">
    <property type="protein sequence ID" value="KAJ8358668.1"/>
    <property type="molecule type" value="Genomic_DNA"/>
</dbReference>
<dbReference type="InterPro" id="IPR007111">
    <property type="entry name" value="NACHT_NTPase"/>
</dbReference>
<dbReference type="InterPro" id="IPR003877">
    <property type="entry name" value="SPRY_dom"/>
</dbReference>
<dbReference type="CDD" id="cd16040">
    <property type="entry name" value="SPRY_PRY_SNTX"/>
    <property type="match status" value="1"/>
</dbReference>
<dbReference type="Gene3D" id="3.40.50.300">
    <property type="entry name" value="P-loop containing nucleotide triphosphate hydrolases"/>
    <property type="match status" value="1"/>
</dbReference>
<name>A0A9Q1IYH5_SYNKA</name>
<dbReference type="GO" id="GO:0005737">
    <property type="term" value="C:cytoplasm"/>
    <property type="evidence" value="ECO:0007669"/>
    <property type="project" value="UniProtKB-SubCell"/>
</dbReference>
<dbReference type="Pfam" id="PF17779">
    <property type="entry name" value="WHD_NOD2"/>
    <property type="match status" value="1"/>
</dbReference>
<dbReference type="SMART" id="SM00368">
    <property type="entry name" value="LRR_RI"/>
    <property type="match status" value="5"/>
</dbReference>
<evidence type="ECO:0008006" key="12">
    <source>
        <dbReference type="Google" id="ProtNLM"/>
    </source>
</evidence>
<dbReference type="PRINTS" id="PR01407">
    <property type="entry name" value="BUTYPHLNCDUF"/>
</dbReference>
<evidence type="ECO:0000256" key="7">
    <source>
        <dbReference type="SAM" id="MobiDB-lite"/>
    </source>
</evidence>
<evidence type="ECO:0000259" key="8">
    <source>
        <dbReference type="PROSITE" id="PS50188"/>
    </source>
</evidence>
<dbReference type="OrthoDB" id="120976at2759"/>
<keyword evidence="6" id="KW-0067">ATP-binding</keyword>
<evidence type="ECO:0000259" key="9">
    <source>
        <dbReference type="PROSITE" id="PS50837"/>
    </source>
</evidence>
<dbReference type="InterPro" id="IPR051261">
    <property type="entry name" value="NLR"/>
</dbReference>
<dbReference type="PROSITE" id="PS50188">
    <property type="entry name" value="B302_SPRY"/>
    <property type="match status" value="1"/>
</dbReference>
<feature type="domain" description="B30.2/SPRY" evidence="8">
    <location>
        <begin position="862"/>
        <end position="1071"/>
    </location>
</feature>
<dbReference type="Gene3D" id="3.80.10.10">
    <property type="entry name" value="Ribonuclease Inhibitor"/>
    <property type="match status" value="1"/>
</dbReference>
<evidence type="ECO:0000256" key="4">
    <source>
        <dbReference type="ARBA" id="ARBA00022737"/>
    </source>
</evidence>
<evidence type="ECO:0000256" key="3">
    <source>
        <dbReference type="ARBA" id="ARBA00022614"/>
    </source>
</evidence>
<dbReference type="InterPro" id="IPR006574">
    <property type="entry name" value="PRY"/>
</dbReference>
<dbReference type="GO" id="GO:0005524">
    <property type="term" value="F:ATP binding"/>
    <property type="evidence" value="ECO:0007669"/>
    <property type="project" value="UniProtKB-KW"/>
</dbReference>
<feature type="region of interest" description="Disordered" evidence="7">
    <location>
        <begin position="893"/>
        <end position="919"/>
    </location>
</feature>
<accession>A0A9Q1IYH5</accession>
<dbReference type="InterPro" id="IPR029495">
    <property type="entry name" value="NACHT-assoc"/>
</dbReference>
<sequence>MDHRVQTPTDLGSAPLYSSVTAQTGGSAVVPQLHGCNVGGNVTLNVNNQSDNKGEDHREPAPTDNKEASIKIAQQALKTDLKKKFQFIFEGLAKQGHRTLLNEIYTELYITEGGSGGVNNEHEVRQIERASKKQTTQENAIPCNDIFKPLPGQVKPRTVLTKGIAGIGKTISVQKFILDWAEGKVNQDIDFIFTLPFRDLNLRKTEFSLMGILQEYFPELTFLNHFSQEEIKSFDRKVKVLFIFDGLDEYQLPLDFKNSEYCCDVTKPTSVHKLLTNLIKGTLLPSAHIWITSRPAAANQILQTCIDRVTEVRGFNNPQKEEYFSKKIKDQDLASRVISHIKSSRSLYIMCHIPVFCWISATVLETMLGKVKGGDLPKTLTEMYTRFLLIQTNLNNRKYHGINETDTKNISESDAEIILKLGKLAFLQLKKGNLIFYEKDLKESGIDVREASVYSAVCTEIFKKEECGVDEEKVYSFVHLSLQEYLAALFVFHSCVNKNRNVLTAEKSKPHSHRVQLSEVHLHAVDQALQSKNGHLDLFLRFLLGLSLDPIQTLLRGLMTQTGSRSPVPDPQTQTGSRSPVPDPQTQTQSRSESIVKTVQYIKKKIREESSAERTINLFHCLNELNYNSLVREMENSLRSGKLAYKRLKPHECSALAFVLLMSEILDEFDLKTYNTSTAGRQRLMPVIENCRKAILNSCDLTDESCDIVASALQLSNSPLRDLDLSYNNLGDSGVKLLCDGLMSPNCKLQRLGLGWCNLTEGCCDALASVLHFPHSELRDLELRDNELQDSGVRVLSAGLEDSHCKLQTLGLSGCRVTQTGCDSLASALRSNPSHLRELDLRYNHPGDSGVRALSTATLTLLVDHGGENRTKPGPRKYGCQLTLDPNTAHRDLSLSDGNRKVTHTPGREEPCPDHPERFESEPQVVCRESVCERCYWEAEFSVSGAVGEVCIAVTYKGIRRKGQGHDSEFGLNKNSWILWYSKDEYILSVVHNGNHTKVPVCDDDDDGEQVSVYRVGVYVDCPAGTLSFYRVSDSDTLTLLHRFHTHFTEHTPLCAGFSVCNSSVSLCQLE</sequence>
<comment type="caution">
    <text evidence="10">The sequence shown here is derived from an EMBL/GenBank/DDBJ whole genome shotgun (WGS) entry which is preliminary data.</text>
</comment>
<dbReference type="Pfam" id="PF00622">
    <property type="entry name" value="SPRY"/>
    <property type="match status" value="1"/>
</dbReference>
<dbReference type="SMART" id="SM00589">
    <property type="entry name" value="PRY"/>
    <property type="match status" value="1"/>
</dbReference>
<evidence type="ECO:0000256" key="5">
    <source>
        <dbReference type="ARBA" id="ARBA00022741"/>
    </source>
</evidence>
<keyword evidence="2" id="KW-0963">Cytoplasm</keyword>
<dbReference type="SUPFAM" id="SSF49899">
    <property type="entry name" value="Concanavalin A-like lectins/glucanases"/>
    <property type="match status" value="1"/>
</dbReference>
<organism evidence="10 11">
    <name type="scientific">Synaphobranchus kaupii</name>
    <name type="common">Kaup's arrowtooth eel</name>
    <dbReference type="NCBI Taxonomy" id="118154"/>
    <lineage>
        <taxon>Eukaryota</taxon>
        <taxon>Metazoa</taxon>
        <taxon>Chordata</taxon>
        <taxon>Craniata</taxon>
        <taxon>Vertebrata</taxon>
        <taxon>Euteleostomi</taxon>
        <taxon>Actinopterygii</taxon>
        <taxon>Neopterygii</taxon>
        <taxon>Teleostei</taxon>
        <taxon>Anguilliformes</taxon>
        <taxon>Synaphobranchidae</taxon>
        <taxon>Synaphobranchus</taxon>
    </lineage>
</organism>
<dbReference type="InterPro" id="IPR013320">
    <property type="entry name" value="ConA-like_dom_sf"/>
</dbReference>
<dbReference type="InterPro" id="IPR001611">
    <property type="entry name" value="Leu-rich_rpt"/>
</dbReference>
<dbReference type="InterPro" id="IPR041075">
    <property type="entry name" value="NOD1/2_WH"/>
</dbReference>